<keyword evidence="1" id="KW-0472">Membrane</keyword>
<feature type="transmembrane region" description="Helical" evidence="1">
    <location>
        <begin position="180"/>
        <end position="213"/>
    </location>
</feature>
<reference evidence="3 4" key="1">
    <citation type="submission" date="2019-10" db="EMBL/GenBank/DDBJ databases">
        <title>A soil myxobacterium in the family Polyangiaceae.</title>
        <authorList>
            <person name="Li Y."/>
            <person name="Wang J."/>
        </authorList>
    </citation>
    <scope>NUCLEOTIDE SEQUENCE [LARGE SCALE GENOMIC DNA]</scope>
    <source>
        <strain evidence="3 4">DSM 14734</strain>
    </source>
</reference>
<keyword evidence="3" id="KW-0378">Hydrolase</keyword>
<feature type="domain" description="CAAX prenyl protease 2/Lysostaphin resistance protein A-like" evidence="2">
    <location>
        <begin position="146"/>
        <end position="232"/>
    </location>
</feature>
<comment type="caution">
    <text evidence="3">The sequence shown here is derived from an EMBL/GenBank/DDBJ whole genome shotgun (WGS) entry which is preliminary data.</text>
</comment>
<keyword evidence="1" id="KW-0812">Transmembrane</keyword>
<dbReference type="PANTHER" id="PTHR36435">
    <property type="entry name" value="SLR1288 PROTEIN"/>
    <property type="match status" value="1"/>
</dbReference>
<feature type="transmembrane region" description="Helical" evidence="1">
    <location>
        <begin position="99"/>
        <end position="122"/>
    </location>
</feature>
<dbReference type="InterPro" id="IPR003675">
    <property type="entry name" value="Rce1/LyrA-like_dom"/>
</dbReference>
<keyword evidence="3" id="KW-0482">Metalloprotease</keyword>
<keyword evidence="4" id="KW-1185">Reference proteome</keyword>
<dbReference type="RefSeq" id="WP_153819777.1">
    <property type="nucleotide sequence ID" value="NZ_WJIE01000003.1"/>
</dbReference>
<dbReference type="AlphaFoldDB" id="A0A6N7PLM2"/>
<dbReference type="GO" id="GO:0080120">
    <property type="term" value="P:CAAX-box protein maturation"/>
    <property type="evidence" value="ECO:0007669"/>
    <property type="project" value="UniProtKB-ARBA"/>
</dbReference>
<proteinExistence type="predicted"/>
<dbReference type="InterPro" id="IPR052710">
    <property type="entry name" value="CAAX_protease"/>
</dbReference>
<feature type="transmembrane region" description="Helical" evidence="1">
    <location>
        <begin position="143"/>
        <end position="160"/>
    </location>
</feature>
<accession>A0A6N7PLM2</accession>
<dbReference type="Proteomes" id="UP000440224">
    <property type="component" value="Unassembled WGS sequence"/>
</dbReference>
<evidence type="ECO:0000259" key="2">
    <source>
        <dbReference type="Pfam" id="PF02517"/>
    </source>
</evidence>
<evidence type="ECO:0000256" key="1">
    <source>
        <dbReference type="SAM" id="Phobius"/>
    </source>
</evidence>
<dbReference type="OrthoDB" id="158986at2"/>
<dbReference type="GO" id="GO:0008237">
    <property type="term" value="F:metallopeptidase activity"/>
    <property type="evidence" value="ECO:0007669"/>
    <property type="project" value="UniProtKB-KW"/>
</dbReference>
<protein>
    <submittedName>
        <fullName evidence="3">CPBP family intramembrane metalloprotease</fullName>
    </submittedName>
</protein>
<evidence type="ECO:0000313" key="3">
    <source>
        <dbReference type="EMBL" id="MRG92973.1"/>
    </source>
</evidence>
<dbReference type="EMBL" id="WJIE01000003">
    <property type="protein sequence ID" value="MRG92973.1"/>
    <property type="molecule type" value="Genomic_DNA"/>
</dbReference>
<sequence>MGPDDDERSSQPLVPRPEGGERSMSYFVAAGFAVGTTFVYIFFLSLIGSIRSEGRPDLVTSFGCQLVATLLALFLILQLHAPDRSIRDYLAVRPTHLGFFPLAALLGMAVQVPANALYDLLVRRWPTAQPREESLHELLAGGVPKRILFFVILVLAGPLIEEVFFRGALFRPLRRRHDALGTVLVTSVLFAMAHLEWQLILPIGLVGLSLGLLRSASGSLLPSFVMHGLFNGITLASVYTRSPAEIADAQPIPLLVTIGGSAVTIVLLGLVYLLGKRSEVARLARGKDAA</sequence>
<feature type="transmembrane region" description="Helical" evidence="1">
    <location>
        <begin position="58"/>
        <end position="79"/>
    </location>
</feature>
<dbReference type="PANTHER" id="PTHR36435:SF1">
    <property type="entry name" value="CAAX AMINO TERMINAL PROTEASE FAMILY PROTEIN"/>
    <property type="match status" value="1"/>
</dbReference>
<dbReference type="Pfam" id="PF02517">
    <property type="entry name" value="Rce1-like"/>
    <property type="match status" value="1"/>
</dbReference>
<feature type="transmembrane region" description="Helical" evidence="1">
    <location>
        <begin position="252"/>
        <end position="275"/>
    </location>
</feature>
<gene>
    <name evidence="3" type="ORF">GF068_13690</name>
</gene>
<keyword evidence="3" id="KW-0645">Protease</keyword>
<feature type="transmembrane region" description="Helical" evidence="1">
    <location>
        <begin position="220"/>
        <end position="240"/>
    </location>
</feature>
<feature type="transmembrane region" description="Helical" evidence="1">
    <location>
        <begin position="24"/>
        <end position="46"/>
    </location>
</feature>
<keyword evidence="1" id="KW-1133">Transmembrane helix</keyword>
<name>A0A6N7PLM2_9BACT</name>
<organism evidence="3 4">
    <name type="scientific">Polyangium spumosum</name>
    <dbReference type="NCBI Taxonomy" id="889282"/>
    <lineage>
        <taxon>Bacteria</taxon>
        <taxon>Pseudomonadati</taxon>
        <taxon>Myxococcota</taxon>
        <taxon>Polyangia</taxon>
        <taxon>Polyangiales</taxon>
        <taxon>Polyangiaceae</taxon>
        <taxon>Polyangium</taxon>
    </lineage>
</organism>
<dbReference type="GO" id="GO:0004175">
    <property type="term" value="F:endopeptidase activity"/>
    <property type="evidence" value="ECO:0007669"/>
    <property type="project" value="UniProtKB-ARBA"/>
</dbReference>
<evidence type="ECO:0000313" key="4">
    <source>
        <dbReference type="Proteomes" id="UP000440224"/>
    </source>
</evidence>
<dbReference type="GO" id="GO:0006508">
    <property type="term" value="P:proteolysis"/>
    <property type="evidence" value="ECO:0007669"/>
    <property type="project" value="UniProtKB-KW"/>
</dbReference>